<sequence length="72" mass="8083">MNSDQILKKIGSRIKEIREAKGVSQQDLASICNFEKANMSRIEAGRTNFTISTLYKISHALEITISELVNVE</sequence>
<dbReference type="CDD" id="cd00093">
    <property type="entry name" value="HTH_XRE"/>
    <property type="match status" value="1"/>
</dbReference>
<dbReference type="SMART" id="SM00530">
    <property type="entry name" value="HTH_XRE"/>
    <property type="match status" value="1"/>
</dbReference>
<evidence type="ECO:0000313" key="3">
    <source>
        <dbReference type="EMBL" id="BBE17855.1"/>
    </source>
</evidence>
<gene>
    <name evidence="3" type="ORF">AQPE_2014</name>
</gene>
<dbReference type="GO" id="GO:0005829">
    <property type="term" value="C:cytosol"/>
    <property type="evidence" value="ECO:0007669"/>
    <property type="project" value="TreeGrafter"/>
</dbReference>
<dbReference type="GO" id="GO:0003700">
    <property type="term" value="F:DNA-binding transcription factor activity"/>
    <property type="evidence" value="ECO:0007669"/>
    <property type="project" value="TreeGrafter"/>
</dbReference>
<dbReference type="Gene3D" id="1.10.260.40">
    <property type="entry name" value="lambda repressor-like DNA-binding domains"/>
    <property type="match status" value="1"/>
</dbReference>
<evidence type="ECO:0000256" key="1">
    <source>
        <dbReference type="ARBA" id="ARBA00023125"/>
    </source>
</evidence>
<dbReference type="GO" id="GO:0003677">
    <property type="term" value="F:DNA binding"/>
    <property type="evidence" value="ECO:0007669"/>
    <property type="project" value="UniProtKB-KW"/>
</dbReference>
<feature type="domain" description="HTH cro/C1-type" evidence="2">
    <location>
        <begin position="14"/>
        <end position="68"/>
    </location>
</feature>
<dbReference type="InterPro" id="IPR050807">
    <property type="entry name" value="TransReg_Diox_bact_type"/>
</dbReference>
<dbReference type="PANTHER" id="PTHR46797:SF1">
    <property type="entry name" value="METHYLPHOSPHONATE SYNTHASE"/>
    <property type="match status" value="1"/>
</dbReference>
<evidence type="ECO:0000259" key="2">
    <source>
        <dbReference type="PROSITE" id="PS50943"/>
    </source>
</evidence>
<keyword evidence="4" id="KW-1185">Reference proteome</keyword>
<dbReference type="Proteomes" id="UP001193389">
    <property type="component" value="Chromosome"/>
</dbReference>
<accession>A0A5K7S8P2</accession>
<name>A0A5K7S8P2_9BACT</name>
<dbReference type="SUPFAM" id="SSF47413">
    <property type="entry name" value="lambda repressor-like DNA-binding domains"/>
    <property type="match status" value="1"/>
</dbReference>
<organism evidence="3 4">
    <name type="scientific">Aquipluma nitroreducens</name>
    <dbReference type="NCBI Taxonomy" id="2010828"/>
    <lineage>
        <taxon>Bacteria</taxon>
        <taxon>Pseudomonadati</taxon>
        <taxon>Bacteroidota</taxon>
        <taxon>Bacteroidia</taxon>
        <taxon>Marinilabiliales</taxon>
        <taxon>Prolixibacteraceae</taxon>
        <taxon>Aquipluma</taxon>
    </lineage>
</organism>
<dbReference type="PANTHER" id="PTHR46797">
    <property type="entry name" value="HTH-TYPE TRANSCRIPTIONAL REGULATOR"/>
    <property type="match status" value="1"/>
</dbReference>
<dbReference type="KEGG" id="anf:AQPE_2014"/>
<reference evidence="3" key="1">
    <citation type="journal article" date="2020" name="Int. J. Syst. Evol. Microbiol.">
        <title>Aquipluma nitroreducens gen. nov. sp. nov., a novel facultatively anaerobic bacterium isolated from a freshwater lake.</title>
        <authorList>
            <person name="Watanabe M."/>
            <person name="Kojima H."/>
            <person name="Fukui M."/>
        </authorList>
    </citation>
    <scope>NUCLEOTIDE SEQUENCE</scope>
    <source>
        <strain evidence="3">MeG22</strain>
    </source>
</reference>
<dbReference type="InterPro" id="IPR010982">
    <property type="entry name" value="Lambda_DNA-bd_dom_sf"/>
</dbReference>
<keyword evidence="1" id="KW-0238">DNA-binding</keyword>
<dbReference type="InterPro" id="IPR001387">
    <property type="entry name" value="Cro/C1-type_HTH"/>
</dbReference>
<evidence type="ECO:0000313" key="4">
    <source>
        <dbReference type="Proteomes" id="UP001193389"/>
    </source>
</evidence>
<dbReference type="Pfam" id="PF01381">
    <property type="entry name" value="HTH_3"/>
    <property type="match status" value="1"/>
</dbReference>
<dbReference type="AlphaFoldDB" id="A0A5K7S8P2"/>
<proteinExistence type="predicted"/>
<dbReference type="PROSITE" id="PS50943">
    <property type="entry name" value="HTH_CROC1"/>
    <property type="match status" value="1"/>
</dbReference>
<dbReference type="EMBL" id="AP018694">
    <property type="protein sequence ID" value="BBE17855.1"/>
    <property type="molecule type" value="Genomic_DNA"/>
</dbReference>
<dbReference type="RefSeq" id="WP_318350818.1">
    <property type="nucleotide sequence ID" value="NZ_AP018694.1"/>
</dbReference>
<protein>
    <recommendedName>
        <fullName evidence="2">HTH cro/C1-type domain-containing protein</fullName>
    </recommendedName>
</protein>